<accession>A0A972J9I3</accession>
<reference evidence="1" key="1">
    <citation type="submission" date="2019-12" db="EMBL/GenBank/DDBJ databases">
        <title>Comparative genomics gives insights into the taxonomy of the Azoarcus-Aromatoleum group and reveals separate origins of nif in the plant-associated Azoarcus and non-plant-associated Aromatoleum sub-groups.</title>
        <authorList>
            <person name="Lafos M."/>
            <person name="Maluk M."/>
            <person name="Batista M."/>
            <person name="Junghare M."/>
            <person name="Carmona M."/>
            <person name="Faoro H."/>
            <person name="Cruz L.M."/>
            <person name="Battistoni F."/>
            <person name="De Souza E."/>
            <person name="Pedrosa F."/>
            <person name="Chen W.-M."/>
            <person name="Poole P.S."/>
            <person name="Dixon R.A."/>
            <person name="James E.K."/>
        </authorList>
    </citation>
    <scope>NUCLEOTIDE SEQUENCE</scope>
    <source>
        <strain evidence="1">NSC3</strain>
    </source>
</reference>
<dbReference type="RefSeq" id="WP_168989215.1">
    <property type="nucleotide sequence ID" value="NZ_CAWPHM010000035.1"/>
</dbReference>
<comment type="caution">
    <text evidence="1">The sequence shown here is derived from an EMBL/GenBank/DDBJ whole genome shotgun (WGS) entry which is preliminary data.</text>
</comment>
<gene>
    <name evidence="1" type="ORF">GPA21_16475</name>
</gene>
<dbReference type="EMBL" id="WTVM01000131">
    <property type="protein sequence ID" value="NMG04551.1"/>
    <property type="molecule type" value="Genomic_DNA"/>
</dbReference>
<evidence type="ECO:0000313" key="1">
    <source>
        <dbReference type="EMBL" id="NMG04551.1"/>
    </source>
</evidence>
<protein>
    <submittedName>
        <fullName evidence="1">Uncharacterized protein</fullName>
    </submittedName>
</protein>
<evidence type="ECO:0000313" key="2">
    <source>
        <dbReference type="Proteomes" id="UP000599523"/>
    </source>
</evidence>
<keyword evidence="2" id="KW-1185">Reference proteome</keyword>
<name>A0A972J9I3_9RHOO</name>
<organism evidence="1 2">
    <name type="scientific">Azoarcus taiwanensis</name>
    <dbReference type="NCBI Taxonomy" id="666964"/>
    <lineage>
        <taxon>Bacteria</taxon>
        <taxon>Pseudomonadati</taxon>
        <taxon>Pseudomonadota</taxon>
        <taxon>Betaproteobacteria</taxon>
        <taxon>Rhodocyclales</taxon>
        <taxon>Zoogloeaceae</taxon>
        <taxon>Azoarcus</taxon>
    </lineage>
</organism>
<sequence length="261" mass="28305">MTDSASSTSNPIPPDSLASLAPADIQRQAALSAQDAFARVFRLTLGESDAARTQGVEALSKTLLDWAALAPDDEASALRLALVIAGLDQWGVAYSQTFGLAAIPGLSELVGAVRNRLDERAEARFQRYFEALDVAEGNAIDFKIELRRAIHLALWHAMIACETRDEADVVLSHLGGMMVGLVRLMPELGWRLVADSVAHIQIRCLAESLATEGVARDSNEALFQALSRELPADKRDLIMAHAARSVIEWQQAARQGSDRVH</sequence>
<proteinExistence type="predicted"/>
<dbReference type="Proteomes" id="UP000599523">
    <property type="component" value="Unassembled WGS sequence"/>
</dbReference>
<dbReference type="AlphaFoldDB" id="A0A972J9I3"/>